<evidence type="ECO:0000256" key="3">
    <source>
        <dbReference type="ARBA" id="ARBA00022927"/>
    </source>
</evidence>
<evidence type="ECO:0000256" key="8">
    <source>
        <dbReference type="ARBA" id="ARBA00029691"/>
    </source>
</evidence>
<dbReference type="GO" id="GO:0016560">
    <property type="term" value="P:protein import into peroxisome matrix, docking"/>
    <property type="evidence" value="ECO:0007669"/>
    <property type="project" value="UniProtKB-UniRule"/>
</dbReference>
<evidence type="ECO:0000313" key="15">
    <source>
        <dbReference type="Proteomes" id="UP000274131"/>
    </source>
</evidence>
<evidence type="ECO:0000256" key="11">
    <source>
        <dbReference type="SAM" id="Coils"/>
    </source>
</evidence>
<evidence type="ECO:0000313" key="14">
    <source>
        <dbReference type="EMBL" id="VDD91030.1"/>
    </source>
</evidence>
<dbReference type="Proteomes" id="UP000274131">
    <property type="component" value="Unassembled WGS sequence"/>
</dbReference>
<dbReference type="InterPro" id="IPR006785">
    <property type="entry name" value="Pex14_N"/>
</dbReference>
<keyword evidence="6 10" id="KW-0576">Peroxisome</keyword>
<evidence type="ECO:0000256" key="4">
    <source>
        <dbReference type="ARBA" id="ARBA00023010"/>
    </source>
</evidence>
<dbReference type="OrthoDB" id="441517at2759"/>
<comment type="subcellular location">
    <subcellularLocation>
        <location evidence="9 10">Peroxisome membrane</location>
    </subcellularLocation>
</comment>
<dbReference type="PANTHER" id="PTHR23058">
    <property type="entry name" value="PEROXISOMAL MEMBRANE PROTEIN PEX14"/>
    <property type="match status" value="1"/>
</dbReference>
<keyword evidence="11" id="KW-0175">Coiled coil</keyword>
<evidence type="ECO:0000259" key="13">
    <source>
        <dbReference type="Pfam" id="PF04695"/>
    </source>
</evidence>
<protein>
    <recommendedName>
        <fullName evidence="7 10">Peroxisomal membrane protein PEX14</fullName>
    </recommendedName>
    <alternativeName>
        <fullName evidence="8 10">Peroxin-14</fullName>
    </alternativeName>
</protein>
<feature type="domain" description="Peroxisome membrane anchor protein Pex14p N-terminal" evidence="13">
    <location>
        <begin position="30"/>
        <end position="69"/>
    </location>
</feature>
<dbReference type="Gene3D" id="1.10.10.10">
    <property type="entry name" value="Winged helix-like DNA-binding domain superfamily/Winged helix DNA-binding domain"/>
    <property type="match status" value="1"/>
</dbReference>
<dbReference type="InterPro" id="IPR036388">
    <property type="entry name" value="WH-like_DNA-bd_sf"/>
</dbReference>
<dbReference type="AlphaFoldDB" id="A0A0N4V7A7"/>
<comment type="similarity">
    <text evidence="1 10">Belongs to the peroxin-14 family.</text>
</comment>
<dbReference type="InterPro" id="IPR025655">
    <property type="entry name" value="PEX14"/>
</dbReference>
<dbReference type="Pfam" id="PF04695">
    <property type="entry name" value="Pex14_N"/>
    <property type="match status" value="1"/>
</dbReference>
<keyword evidence="2 10" id="KW-0813">Transport</keyword>
<evidence type="ECO:0000256" key="12">
    <source>
        <dbReference type="SAM" id="MobiDB-lite"/>
    </source>
</evidence>
<comment type="function">
    <text evidence="10">Component of the PEX13-PEX14 docking complex, a translocon channel that specifically mediates the import of peroxisomal cargo proteins bound to PEX5 receptor. The PEX13-PEX14 docking complex forms a large import pore which can be opened to a diameter of about 9 nm. Mechanistically, PEX5 receptor along with cargo proteins associates with the PEX14 subunit of the PEX13-PEX14 docking complex in the cytosol, leading to the insertion of the receptor into the organelle membrane with the concomitant translocation of the cargo into the peroxisome matrix.</text>
</comment>
<accession>A0A0N4V7A7</accession>
<evidence type="ECO:0000256" key="1">
    <source>
        <dbReference type="ARBA" id="ARBA00005443"/>
    </source>
</evidence>
<dbReference type="GO" id="GO:0005102">
    <property type="term" value="F:signaling receptor binding"/>
    <property type="evidence" value="ECO:0007669"/>
    <property type="project" value="TreeGrafter"/>
</dbReference>
<evidence type="ECO:0000313" key="16">
    <source>
        <dbReference type="WBParaSite" id="EVEC_0000617001-mRNA-1"/>
    </source>
</evidence>
<reference evidence="14 15" key="2">
    <citation type="submission" date="2018-10" db="EMBL/GenBank/DDBJ databases">
        <authorList>
            <consortium name="Pathogen Informatics"/>
        </authorList>
    </citation>
    <scope>NUCLEOTIDE SEQUENCE [LARGE SCALE GENOMIC DNA]</scope>
</reference>
<evidence type="ECO:0000256" key="7">
    <source>
        <dbReference type="ARBA" id="ARBA00029502"/>
    </source>
</evidence>
<gene>
    <name evidence="14" type="ORF">EVEC_LOCUS5781</name>
</gene>
<reference evidence="16" key="1">
    <citation type="submission" date="2017-02" db="UniProtKB">
        <authorList>
            <consortium name="WormBaseParasite"/>
        </authorList>
    </citation>
    <scope>IDENTIFICATION</scope>
</reference>
<keyword evidence="4" id="KW-0811">Translocation</keyword>
<evidence type="ECO:0000256" key="9">
    <source>
        <dbReference type="ARBA" id="ARBA00046271"/>
    </source>
</evidence>
<proteinExistence type="inferred from homology"/>
<feature type="coiled-coil region" evidence="11">
    <location>
        <begin position="148"/>
        <end position="193"/>
    </location>
</feature>
<name>A0A0N4V7A7_ENTVE</name>
<keyword evidence="3 10" id="KW-0653">Protein transport</keyword>
<sequence>MDVVESNFAQLDGTSGKGEGTSEGVNLRFDMVDAARRFMLSPKVRDTPFEQQKEFLVRKGLSEEEVAEAKKLAEENKLNDKVLPNESSFTHSHSCHSCPAHSGSSRGFMSFLNAAVSVGCLSYAGYRVFRSFILPKFFKVPDPAVEEQRQLQNQINDLQNSVKFVMDSVVQTLKKVEEQQESLNRALSLLSANTNGDRYDPKQLQSDVSAIKSMLLNPATQLSIGDSIIPAWQRRENVQLVGKKETG</sequence>
<keyword evidence="5 10" id="KW-0472">Membrane</keyword>
<dbReference type="EMBL" id="UXUI01008267">
    <property type="protein sequence ID" value="VDD91030.1"/>
    <property type="molecule type" value="Genomic_DNA"/>
</dbReference>
<evidence type="ECO:0000256" key="2">
    <source>
        <dbReference type="ARBA" id="ARBA00022448"/>
    </source>
</evidence>
<dbReference type="WBParaSite" id="EVEC_0000617001-mRNA-1">
    <property type="protein sequence ID" value="EVEC_0000617001-mRNA-1"/>
    <property type="gene ID" value="EVEC_0000617001"/>
</dbReference>
<keyword evidence="15" id="KW-1185">Reference proteome</keyword>
<organism evidence="16">
    <name type="scientific">Enterobius vermicularis</name>
    <name type="common">Human pinworm</name>
    <dbReference type="NCBI Taxonomy" id="51028"/>
    <lineage>
        <taxon>Eukaryota</taxon>
        <taxon>Metazoa</taxon>
        <taxon>Ecdysozoa</taxon>
        <taxon>Nematoda</taxon>
        <taxon>Chromadorea</taxon>
        <taxon>Rhabditida</taxon>
        <taxon>Spirurina</taxon>
        <taxon>Oxyuridomorpha</taxon>
        <taxon>Oxyuroidea</taxon>
        <taxon>Oxyuridae</taxon>
        <taxon>Enterobius</taxon>
    </lineage>
</organism>
<dbReference type="GO" id="GO:1990429">
    <property type="term" value="C:peroxisomal importomer complex"/>
    <property type="evidence" value="ECO:0007669"/>
    <property type="project" value="TreeGrafter"/>
</dbReference>
<dbReference type="PANTHER" id="PTHR23058:SF0">
    <property type="entry name" value="PEROXISOMAL MEMBRANE PROTEIN PEX14"/>
    <property type="match status" value="1"/>
</dbReference>
<dbReference type="GO" id="GO:0005778">
    <property type="term" value="C:peroxisomal membrane"/>
    <property type="evidence" value="ECO:0007669"/>
    <property type="project" value="UniProtKB-SubCell"/>
</dbReference>
<dbReference type="STRING" id="51028.A0A0N4V7A7"/>
<evidence type="ECO:0000256" key="5">
    <source>
        <dbReference type="ARBA" id="ARBA00023136"/>
    </source>
</evidence>
<evidence type="ECO:0000256" key="10">
    <source>
        <dbReference type="RuleBase" id="RU367032"/>
    </source>
</evidence>
<evidence type="ECO:0000256" key="6">
    <source>
        <dbReference type="ARBA" id="ARBA00023140"/>
    </source>
</evidence>
<feature type="region of interest" description="Disordered" evidence="12">
    <location>
        <begin position="1"/>
        <end position="23"/>
    </location>
</feature>